<proteinExistence type="predicted"/>
<evidence type="ECO:0000313" key="2">
    <source>
        <dbReference type="EMBL" id="CBZ00081.1"/>
    </source>
</evidence>
<keyword evidence="1" id="KW-0472">Membrane</keyword>
<keyword evidence="1" id="KW-0812">Transmembrane</keyword>
<protein>
    <submittedName>
        <fullName evidence="2">Uncharacterized protein</fullName>
    </submittedName>
</protein>
<name>F2QBR3_STROU</name>
<evidence type="ECO:0000313" key="3">
    <source>
        <dbReference type="Proteomes" id="UP000008131"/>
    </source>
</evidence>
<dbReference type="EMBL" id="FR720602">
    <property type="protein sequence ID" value="CBZ00081.1"/>
    <property type="molecule type" value="Genomic_DNA"/>
</dbReference>
<sequence>MKRELKDQGKNKDELFLALSDFLITFGIFMPTIFKERYLDKFVANDNLDYDDDDEKYRNTNLELFLGDMKRKRKLFSLYSDILNFPKENFHMKLDFKINYPDKFMNDDAKRKISRKQITT</sequence>
<accession>F2QBR3</accession>
<dbReference type="AlphaFoldDB" id="F2QBR3"/>
<evidence type="ECO:0000256" key="1">
    <source>
        <dbReference type="SAM" id="Phobius"/>
    </source>
</evidence>
<reference evidence="2 3" key="1">
    <citation type="journal article" date="2011" name="J. Bacteriol.">
        <title>Genome of Streptococcus oralis strain Uo5.</title>
        <authorList>
            <person name="Reichmann P."/>
            <person name="Nuhn M."/>
            <person name="Denapaite D."/>
            <person name="Bruckner R."/>
            <person name="Henrich B."/>
            <person name="Maurer P."/>
            <person name="Rieger M."/>
            <person name="Klages S."/>
            <person name="Reinhard R."/>
            <person name="Hakenbeck R."/>
        </authorList>
    </citation>
    <scope>NUCLEOTIDE SEQUENCE [LARGE SCALE GENOMIC DNA]</scope>
    <source>
        <strain evidence="2 3">Uo5</strain>
    </source>
</reference>
<organism evidence="2 3">
    <name type="scientific">Streptococcus oralis (strain Uo5)</name>
    <dbReference type="NCBI Taxonomy" id="927666"/>
    <lineage>
        <taxon>Bacteria</taxon>
        <taxon>Bacillati</taxon>
        <taxon>Bacillota</taxon>
        <taxon>Bacilli</taxon>
        <taxon>Lactobacillales</taxon>
        <taxon>Streptococcaceae</taxon>
        <taxon>Streptococcus</taxon>
    </lineage>
</organism>
<feature type="transmembrane region" description="Helical" evidence="1">
    <location>
        <begin position="15"/>
        <end position="34"/>
    </location>
</feature>
<dbReference type="HOGENOM" id="CLU_2048449_0_0_9"/>
<dbReference type="RefSeq" id="WP_000817920.1">
    <property type="nucleotide sequence ID" value="NC_015291.1"/>
</dbReference>
<dbReference type="Proteomes" id="UP000008131">
    <property type="component" value="Chromosome"/>
</dbReference>
<keyword evidence="1" id="KW-1133">Transmembrane helix</keyword>
<gene>
    <name evidence="2" type="ordered locus">SOR_0395</name>
</gene>
<dbReference type="KEGG" id="sor:SOR_0395"/>